<keyword evidence="11 23" id="KW-0547">Nucleotide-binding</keyword>
<dbReference type="EC" id="6.3.4.16" evidence="17"/>
<evidence type="ECO:0000256" key="8">
    <source>
        <dbReference type="ARBA" id="ARBA00022679"/>
    </source>
</evidence>
<keyword evidence="9" id="KW-0479">Metal-binding</keyword>
<feature type="domain" description="ATP-grasp" evidence="25">
    <location>
        <begin position="1061"/>
        <end position="1252"/>
    </location>
</feature>
<evidence type="ECO:0000256" key="20">
    <source>
        <dbReference type="ARBA" id="ARBA00060037"/>
    </source>
</evidence>
<name>A0A1D1VWD0_RAMVA</name>
<dbReference type="GO" id="GO:0004087">
    <property type="term" value="F:carbamoyl-phosphate synthase (ammonia) activity"/>
    <property type="evidence" value="ECO:0007669"/>
    <property type="project" value="UniProtKB-EC"/>
</dbReference>
<dbReference type="GO" id="GO:0006541">
    <property type="term" value="P:glutamine metabolic process"/>
    <property type="evidence" value="ECO:0007669"/>
    <property type="project" value="InterPro"/>
</dbReference>
<evidence type="ECO:0000256" key="17">
    <source>
        <dbReference type="ARBA" id="ARBA00044063"/>
    </source>
</evidence>
<evidence type="ECO:0000256" key="24">
    <source>
        <dbReference type="SAM" id="MobiDB-lite"/>
    </source>
</evidence>
<dbReference type="SUPFAM" id="SSF48108">
    <property type="entry name" value="Carbamoyl phosphate synthetase, large subunit connection domain"/>
    <property type="match status" value="1"/>
</dbReference>
<dbReference type="SUPFAM" id="SSF52440">
    <property type="entry name" value="PreATP-grasp domain"/>
    <property type="match status" value="2"/>
</dbReference>
<evidence type="ECO:0000313" key="27">
    <source>
        <dbReference type="EMBL" id="GAV05770.1"/>
    </source>
</evidence>
<dbReference type="InterPro" id="IPR032466">
    <property type="entry name" value="Metal_Hydrolase"/>
</dbReference>
<feature type="region of interest" description="Disordered" evidence="24">
    <location>
        <begin position="1829"/>
        <end position="1884"/>
    </location>
</feature>
<dbReference type="Gene3D" id="3.50.30.20">
    <property type="entry name" value="Carbamoyl-phosphate synthase small subunit, N-terminal domain"/>
    <property type="match status" value="1"/>
</dbReference>
<dbReference type="PROSITE" id="PS00866">
    <property type="entry name" value="CPSASE_1"/>
    <property type="match status" value="1"/>
</dbReference>
<feature type="domain" description="MGS-like" evidence="26">
    <location>
        <begin position="1318"/>
        <end position="1463"/>
    </location>
</feature>
<feature type="domain" description="ATP-grasp" evidence="25">
    <location>
        <begin position="522"/>
        <end position="714"/>
    </location>
</feature>
<dbReference type="FunFam" id="3.40.50.20:FF:000001">
    <property type="entry name" value="Carbamoyl-phosphate synthase large chain"/>
    <property type="match status" value="1"/>
</dbReference>
<dbReference type="EMBL" id="BDGG01000012">
    <property type="protein sequence ID" value="GAV05770.1"/>
    <property type="molecule type" value="Genomic_DNA"/>
</dbReference>
<dbReference type="GO" id="GO:0006221">
    <property type="term" value="P:pyrimidine nucleotide biosynthetic process"/>
    <property type="evidence" value="ECO:0007669"/>
    <property type="project" value="UniProtKB-KW"/>
</dbReference>
<keyword evidence="16" id="KW-0464">Manganese</keyword>
<keyword evidence="14" id="KW-0315">Glutamine amidotransferase</keyword>
<dbReference type="FunFam" id="3.40.50.20:FF:000002">
    <property type="entry name" value="Carbamoyl-phosphate synthase large chain"/>
    <property type="match status" value="1"/>
</dbReference>
<dbReference type="PROSITE" id="PS00867">
    <property type="entry name" value="CPSASE_2"/>
    <property type="match status" value="2"/>
</dbReference>
<keyword evidence="13" id="KW-0460">Magnesium</keyword>
<dbReference type="Gene3D" id="3.20.20.140">
    <property type="entry name" value="Metal-dependent hydrolases"/>
    <property type="match status" value="1"/>
</dbReference>
<dbReference type="SMART" id="SM01096">
    <property type="entry name" value="CPSase_L_D3"/>
    <property type="match status" value="1"/>
</dbReference>
<dbReference type="InterPro" id="IPR011761">
    <property type="entry name" value="ATP-grasp"/>
</dbReference>
<dbReference type="NCBIfam" id="TIGR01368">
    <property type="entry name" value="CPSaseIIsmall"/>
    <property type="match status" value="1"/>
</dbReference>
<dbReference type="Gene3D" id="1.10.1030.10">
    <property type="entry name" value="Carbamoyl-phosphate synthetase, large subunit oligomerisation domain"/>
    <property type="match status" value="1"/>
</dbReference>
<evidence type="ECO:0000259" key="26">
    <source>
        <dbReference type="PROSITE" id="PS51855"/>
    </source>
</evidence>
<dbReference type="SMART" id="SM00851">
    <property type="entry name" value="MGS"/>
    <property type="match status" value="1"/>
</dbReference>
<dbReference type="Pfam" id="PF02142">
    <property type="entry name" value="MGS"/>
    <property type="match status" value="1"/>
</dbReference>
<dbReference type="Gene3D" id="3.30.1490.20">
    <property type="entry name" value="ATP-grasp fold, A domain"/>
    <property type="match status" value="1"/>
</dbReference>
<dbReference type="FunFam" id="3.30.470.20:FF:000001">
    <property type="entry name" value="Carbamoyl-phosphate synthase large chain"/>
    <property type="match status" value="1"/>
</dbReference>
<dbReference type="Pfam" id="PF25596">
    <property type="entry name" value="CPSase_L_D1"/>
    <property type="match status" value="2"/>
</dbReference>
<dbReference type="InterPro" id="IPR016185">
    <property type="entry name" value="PreATP-grasp_dom_sf"/>
</dbReference>
<dbReference type="FunFam" id="3.30.1490.20:FF:000001">
    <property type="entry name" value="Carbamoyl-phosphate synthase large chain"/>
    <property type="match status" value="1"/>
</dbReference>
<comment type="cofactor">
    <cofactor evidence="1">
        <name>Mn(2+)</name>
        <dbReference type="ChEBI" id="CHEBI:29035"/>
    </cofactor>
</comment>
<dbReference type="NCBIfam" id="TIGR01369">
    <property type="entry name" value="CPSaseII_lrg"/>
    <property type="match status" value="1"/>
</dbReference>
<dbReference type="OrthoDB" id="434at2759"/>
<dbReference type="FunFam" id="3.40.50.880:FF:000006">
    <property type="entry name" value="Carbamoyl-phosphate synthase 1, mitochondrial"/>
    <property type="match status" value="1"/>
</dbReference>
<evidence type="ECO:0000256" key="16">
    <source>
        <dbReference type="ARBA" id="ARBA00023211"/>
    </source>
</evidence>
<dbReference type="GO" id="GO:0046872">
    <property type="term" value="F:metal ion binding"/>
    <property type="evidence" value="ECO:0007669"/>
    <property type="project" value="UniProtKB-KW"/>
</dbReference>
<dbReference type="PROSITE" id="PS50975">
    <property type="entry name" value="ATP_GRASP"/>
    <property type="match status" value="2"/>
</dbReference>
<dbReference type="GO" id="GO:0005524">
    <property type="term" value="F:ATP binding"/>
    <property type="evidence" value="ECO:0007669"/>
    <property type="project" value="UniProtKB-UniRule"/>
</dbReference>
<dbReference type="PROSITE" id="PS51855">
    <property type="entry name" value="MGS"/>
    <property type="match status" value="1"/>
</dbReference>
<comment type="pathway">
    <text evidence="2">Amino-acid biosynthesis; L-arginine biosynthesis; carbamoyl phosphate from bicarbonate: step 1/1.</text>
</comment>
<organism evidence="27 28">
    <name type="scientific">Ramazzottius varieornatus</name>
    <name type="common">Water bear</name>
    <name type="synonym">Tardigrade</name>
    <dbReference type="NCBI Taxonomy" id="947166"/>
    <lineage>
        <taxon>Eukaryota</taxon>
        <taxon>Metazoa</taxon>
        <taxon>Ecdysozoa</taxon>
        <taxon>Tardigrada</taxon>
        <taxon>Eutardigrada</taxon>
        <taxon>Parachela</taxon>
        <taxon>Hypsibioidea</taxon>
        <taxon>Ramazzottiidae</taxon>
        <taxon>Ramazzottius</taxon>
    </lineage>
</organism>
<evidence type="ECO:0000256" key="14">
    <source>
        <dbReference type="ARBA" id="ARBA00022962"/>
    </source>
</evidence>
<dbReference type="InterPro" id="IPR006275">
    <property type="entry name" value="CPSase_lsu"/>
</dbReference>
<dbReference type="InterPro" id="IPR005479">
    <property type="entry name" value="CPAse_ATP-bd"/>
</dbReference>
<dbReference type="SMART" id="SM01097">
    <property type="entry name" value="CPSase_sm_chain"/>
    <property type="match status" value="1"/>
</dbReference>
<dbReference type="InterPro" id="IPR017926">
    <property type="entry name" value="GATASE"/>
</dbReference>
<keyword evidence="12 23" id="KW-0067">ATP-binding</keyword>
<evidence type="ECO:0000256" key="7">
    <source>
        <dbReference type="ARBA" id="ARBA00022605"/>
    </source>
</evidence>
<evidence type="ECO:0000259" key="25">
    <source>
        <dbReference type="PROSITE" id="PS50975"/>
    </source>
</evidence>
<dbReference type="InterPro" id="IPR036901">
    <property type="entry name" value="Asp/Orn_carbamoylTrfase_sf"/>
</dbReference>
<dbReference type="FunFam" id="3.30.470.20:FF:000026">
    <property type="entry name" value="Carbamoyl-phosphate synthase large chain"/>
    <property type="match status" value="1"/>
</dbReference>
<protein>
    <recommendedName>
        <fullName evidence="22">Carbamoyl phosphate synthase arginine-specific large chain</fullName>
        <ecNumber evidence="17">6.3.4.16</ecNumber>
        <ecNumber evidence="4">6.3.5.5</ecNumber>
    </recommendedName>
    <alternativeName>
        <fullName evidence="21">Carbamoyl phosphate synthase pyrimidine-specific large chain</fullName>
    </alternativeName>
</protein>
<dbReference type="Gene3D" id="3.40.50.20">
    <property type="match status" value="2"/>
</dbReference>
<dbReference type="SUPFAM" id="SSF52317">
    <property type="entry name" value="Class I glutamine amidotransferase-like"/>
    <property type="match status" value="1"/>
</dbReference>
<gene>
    <name evidence="27" type="primary">RvY_15850</name>
    <name evidence="27" type="synonym">RvY_15850.1</name>
    <name evidence="27" type="ORF">RvY_15850-1</name>
</gene>
<dbReference type="GO" id="GO:0006207">
    <property type="term" value="P:'de novo' pyrimidine nucleobase biosynthetic process"/>
    <property type="evidence" value="ECO:0007669"/>
    <property type="project" value="InterPro"/>
</dbReference>
<dbReference type="PRINTS" id="PR00101">
    <property type="entry name" value="ATCASE"/>
</dbReference>
<evidence type="ECO:0000256" key="12">
    <source>
        <dbReference type="ARBA" id="ARBA00022840"/>
    </source>
</evidence>
<dbReference type="InterPro" id="IPR036480">
    <property type="entry name" value="CarbP_synth_ssu_N_sf"/>
</dbReference>
<dbReference type="InterPro" id="IPR005483">
    <property type="entry name" value="CPSase_dom"/>
</dbReference>
<comment type="function">
    <text evidence="20">Small subunit of the glutamine-dependent carbamoyl phosphate synthetase (CPSase). CPSase catalyzes the formation of carbamoyl phosphate from the ammonia moiety of glutamine, carbonate, and phosphate donated by ATP, constituting the first step of the biosynthetic pathway leading to pyrimidine nucleotides. The large subunit (synthetase) binds the substrates ammonia (free or transferred from glutamine from the small subunit), hydrogencarbonate and ATP and carries out an ATP-coupled ligase reaction, activating hydrogencarbonate by forming carboxy phosphate which reacts with ammonia to form carbamoyl phosphate.</text>
</comment>
<evidence type="ECO:0000313" key="28">
    <source>
        <dbReference type="Proteomes" id="UP000186922"/>
    </source>
</evidence>
<dbReference type="SUPFAM" id="SSF53671">
    <property type="entry name" value="Aspartate/ornithine carbamoyltransferase"/>
    <property type="match status" value="1"/>
</dbReference>
<evidence type="ECO:0000256" key="23">
    <source>
        <dbReference type="PROSITE-ProRule" id="PRU00409"/>
    </source>
</evidence>
<comment type="catalytic activity">
    <reaction evidence="18">
        <text>hydrogencarbonate + NH4(+) + 2 ATP = carbamoyl phosphate + 2 ADP + phosphate + 2 H(+)</text>
        <dbReference type="Rhea" id="RHEA:18029"/>
        <dbReference type="ChEBI" id="CHEBI:15378"/>
        <dbReference type="ChEBI" id="CHEBI:17544"/>
        <dbReference type="ChEBI" id="CHEBI:28938"/>
        <dbReference type="ChEBI" id="CHEBI:30616"/>
        <dbReference type="ChEBI" id="CHEBI:43474"/>
        <dbReference type="ChEBI" id="CHEBI:58228"/>
        <dbReference type="ChEBI" id="CHEBI:456216"/>
        <dbReference type="EC" id="6.3.4.16"/>
    </reaction>
</comment>
<evidence type="ECO:0000256" key="6">
    <source>
        <dbReference type="ARBA" id="ARBA00022598"/>
    </source>
</evidence>
<dbReference type="SUPFAM" id="SSF51556">
    <property type="entry name" value="Metallo-dependent hydrolases"/>
    <property type="match status" value="1"/>
</dbReference>
<keyword evidence="5" id="KW-0055">Arginine biosynthesis</keyword>
<evidence type="ECO:0000256" key="15">
    <source>
        <dbReference type="ARBA" id="ARBA00022975"/>
    </source>
</evidence>
<evidence type="ECO:0000256" key="1">
    <source>
        <dbReference type="ARBA" id="ARBA00001936"/>
    </source>
</evidence>
<keyword evidence="28" id="KW-1185">Reference proteome</keyword>
<dbReference type="InterPro" id="IPR005480">
    <property type="entry name" value="CPSase_lsu_oligo"/>
</dbReference>
<dbReference type="NCBIfam" id="NF009455">
    <property type="entry name" value="PRK12815.1"/>
    <property type="match status" value="1"/>
</dbReference>
<evidence type="ECO:0000256" key="10">
    <source>
        <dbReference type="ARBA" id="ARBA00022737"/>
    </source>
</evidence>
<comment type="catalytic activity">
    <reaction evidence="19">
        <text>hydrogencarbonate + L-glutamine + 2 ATP + H2O = carbamoyl phosphate + L-glutamate + 2 ADP + phosphate + 2 H(+)</text>
        <dbReference type="Rhea" id="RHEA:18633"/>
        <dbReference type="ChEBI" id="CHEBI:15377"/>
        <dbReference type="ChEBI" id="CHEBI:15378"/>
        <dbReference type="ChEBI" id="CHEBI:17544"/>
        <dbReference type="ChEBI" id="CHEBI:29985"/>
        <dbReference type="ChEBI" id="CHEBI:30616"/>
        <dbReference type="ChEBI" id="CHEBI:43474"/>
        <dbReference type="ChEBI" id="CHEBI:58228"/>
        <dbReference type="ChEBI" id="CHEBI:58359"/>
        <dbReference type="ChEBI" id="CHEBI:456216"/>
        <dbReference type="EC" id="6.3.5.5"/>
    </reaction>
</comment>
<dbReference type="Pfam" id="PF00988">
    <property type="entry name" value="CPSase_sm_chain"/>
    <property type="match status" value="1"/>
</dbReference>
<comment type="similarity">
    <text evidence="3">Belongs to the CarB family.</text>
</comment>
<dbReference type="Gene3D" id="3.40.50.1370">
    <property type="entry name" value="Aspartate/ornithine carbamoyltransferase"/>
    <property type="match status" value="2"/>
</dbReference>
<comment type="caution">
    <text evidence="27">The sequence shown here is derived from an EMBL/GenBank/DDBJ whole genome shotgun (WGS) entry which is preliminary data.</text>
</comment>
<evidence type="ECO:0000256" key="11">
    <source>
        <dbReference type="ARBA" id="ARBA00022741"/>
    </source>
</evidence>
<dbReference type="InterPro" id="IPR029062">
    <property type="entry name" value="Class_I_gatase-like"/>
</dbReference>
<dbReference type="CDD" id="cd01744">
    <property type="entry name" value="GATase1_CPSase"/>
    <property type="match status" value="1"/>
</dbReference>
<dbReference type="PANTHER" id="PTHR11405">
    <property type="entry name" value="CARBAMOYLTRANSFERASE FAMILY MEMBER"/>
    <property type="match status" value="1"/>
</dbReference>
<dbReference type="FunFam" id="1.10.1030.10:FF:000002">
    <property type="entry name" value="Carbamoyl-phosphate synthase large chain"/>
    <property type="match status" value="1"/>
</dbReference>
<dbReference type="InterPro" id="IPR011607">
    <property type="entry name" value="MGS-like_dom"/>
</dbReference>
<dbReference type="GO" id="GO:0016597">
    <property type="term" value="F:amino acid binding"/>
    <property type="evidence" value="ECO:0007669"/>
    <property type="project" value="InterPro"/>
</dbReference>
<dbReference type="PRINTS" id="PR00099">
    <property type="entry name" value="CPSGATASE"/>
</dbReference>
<dbReference type="Proteomes" id="UP000186922">
    <property type="component" value="Unassembled WGS sequence"/>
</dbReference>
<sequence length="2257" mass="248209">MSAGALVLEEGSRFEGVVRGAIRNVSGEVVFQTGVVGYPEAVTDPSYHGQILVLTYPLIGNYGVPGEEVEKNGLQKWLESGQVWPRAVVVGELSQQYSHWNAQRSFENWLLEHGVPILEGVDTRSLTILLREFGTIAGKIVLEGTDPRSIPFVQCGLRNLVEEVSVKRMPPLINPRGDVKILVVDCGLKHNQIRCLIKRGAAVQVCPWNCPIEAEMDKYDGLFLTNGPGDPKLCGALVANLESYMKIKDTKPIFGICMGHQILARAAGLKTYRLKYGNRGHNQPCILNGTKRCFITSQNHGYAVDVDKLPDRWEPLFTNANDQTNEGLVHREKPIFSVQFHPEHRAGPQDLEALFDVFLDSVRKYKNGAVEKPLPEVIREKLQPLVPSCPVAAFRPHKVLVLGSGGLTIGQAGEFDYCGSQALKALKDDKVKTVLMNPNIATSQTTKGLADKVYFLPITLEYVTQVIKAERPDGILLNFGGQVALNCGIKLSEADVLNKYNVAVLGTPVQVIVWTEDRQEFAMKLSEIGYKVAPSAAVHSVEEALEVAAKIGYPVLVRAAYSLGGLNSGFAETAHQLKELAAKAFGVSSQLMIDKSFKGWKELEYEVVRDVFDNCITVCNMENIDPLGIHTGESMVVAPSQTLSNDEYNMLRTAAVDVIRHLGVVGECNIQYALSPYSGEFFVIEVNARLSRSSALASKCTGYPLAYIAAKLAMGYSLAELRNPVTGTGTACFEPSLDYCVVKIPRWDLRKFPGADNKIGSAMKSIGEGMAIGRSFEEAFQKALRTTDETYTGFDPYICPLSEEILVNPTDKRVLVLATALAEGYSVDRLHDLTKIDRWFLAKMKNIIDFRQTIIRSCGEESPQVDGNLLLKAKKLGFCDKQIAAYSRTTEPKVRELRELHGIHPWVKQIDTVAGEWPARANYLYTTYHGAQHDVAFPGPANAVAVLGSGVYRIGSSVEFDCCAVGCLAELRRLKRPTIMINCNPETVSTDYDESDRLYFEELSFECVMDIYQLEEPAGIILAMGGQLPNNMAMALHRYGVKVLGSSPESIDSAENRFKFSRLLDGLKIGQPEWQELTDLLSAKKFCERVGYPCLIRPSYVLSGAAMLVAYSAGDLEAYLGRDATVSKEYPVVISKFIENAKEIDVDAVAREGDVLCCAVSVHVEDAGVHSGDATLVTPPQNLDDATVQKIHLVARSIAEGLDVNGPFNLQLLVKDGEVRVIELNLRVSRSFPFVSKTHGFDFVVAATRVALGESVQIDNFNIQNTTRIGVKASMFSFSRLTNADVSLGVEMRSTGEVAGFGENVHEALLKALLASGFRYPRKGSTVFVGISSGYHRKELTESIQSLIEMGFRVMGNKTTAKYYITRGIEVLEIEQTVDIGKSCSEHRFDLVISIPMRKGSVPRLSLDSQQGHQLSRAAADFDIPLITDFNMAKLFVESIKKHPGHGPTLRIATDCVFSGSSVRLPGLIDVGLMLEAESLITTSSNAVSNGVTMTFVAAGLHTCSTFAWCDFALVAEASTEKTVFGEKFMGQAFALELPLNGQEYRDMSVWRTQLKTWQKGRPICVESSPAVVTKLLLISSLFDHHVHFRNVCNKEVMFMIKEAKAAGLKISCDVLVYCLFFTDTVVHECFAPDSPSKYHYSAEDQKSLWDNIVDVDCFSLSMNAKDQGLGGMGISLLLSAVSDKRLTWDDITSRLYDGPKKIFGLTEQENTYVEVDLSEEWLVPDLREQHGKEDMRLRGKIQRVVLRGVDVFMDGYVIADTPTGQVIYSAVDKAPPLIFVSGGPDASRPRLFSMVRSRSTMEKGAPGYEDEALSAFPMFDKHLEATRNRLDSQGRRRASAVDLGRSQASSERSSLQVPVSTASRSGRDSVLNTKHSPMSTSMRRPSLFLSPSFENLSSRRVSLVSVPTDAPKKLPFLHVVSAEDFCQVDVKNLMELAKHFQSSSKKNRPVGDLLCGKILVTLVYGNDTLTAAGFDAAMKRLGGSVIVVNTSTSSVQKGESLSDTVKILTSYGDMIVVKQGEVDAVKVATWCGMKPFISAGDPAGEDVVQSLSDVFTIWDEFGTLKDLTVTFTGNLNRGSAIHSLIKLLALSPISEIRYVEISGLGIPCAVQEYVEDRQIRLTAYPSLSAALPGTNVLYVGELYPSDFIEDFHYTSAVSASTLSAPLLNSQKPEMRTGVTMLRILHLQPRSGATLMLPELEKDHRVIYFGQAENGFYMRQALLFTLLKGGSEDAKRSSVSLDIFRRRKSWVPVVPVK</sequence>
<keyword evidence="7" id="KW-0028">Amino-acid biosynthesis</keyword>
<dbReference type="NCBIfam" id="NF003671">
    <property type="entry name" value="PRK05294.1"/>
    <property type="match status" value="1"/>
</dbReference>
<dbReference type="PROSITE" id="PS51273">
    <property type="entry name" value="GATASE_TYPE_1"/>
    <property type="match status" value="1"/>
</dbReference>
<dbReference type="SUPFAM" id="SSF56059">
    <property type="entry name" value="Glutathione synthetase ATP-binding domain-like"/>
    <property type="match status" value="2"/>
</dbReference>
<dbReference type="NCBIfam" id="NF009475">
    <property type="entry name" value="PRK12838.1"/>
    <property type="match status" value="1"/>
</dbReference>
<dbReference type="GO" id="GO:0006526">
    <property type="term" value="P:L-arginine biosynthetic process"/>
    <property type="evidence" value="ECO:0007669"/>
    <property type="project" value="UniProtKB-KW"/>
</dbReference>
<dbReference type="Pfam" id="PF02786">
    <property type="entry name" value="CPSase_L_D2"/>
    <property type="match status" value="2"/>
</dbReference>
<accession>A0A1D1VWD0</accession>
<dbReference type="GO" id="GO:0016743">
    <property type="term" value="F:carboxyl- or carbamoyltransferase activity"/>
    <property type="evidence" value="ECO:0007669"/>
    <property type="project" value="InterPro"/>
</dbReference>
<dbReference type="SUPFAM" id="SSF52335">
    <property type="entry name" value="Methylglyoxal synthase-like"/>
    <property type="match status" value="1"/>
</dbReference>
<dbReference type="InterPro" id="IPR036914">
    <property type="entry name" value="MGS-like_dom_sf"/>
</dbReference>
<evidence type="ECO:0000256" key="19">
    <source>
        <dbReference type="ARBA" id="ARBA00048816"/>
    </source>
</evidence>
<evidence type="ECO:0000256" key="3">
    <source>
        <dbReference type="ARBA" id="ARBA00009799"/>
    </source>
</evidence>
<dbReference type="STRING" id="947166.A0A1D1VWD0"/>
<reference evidence="27 28" key="1">
    <citation type="journal article" date="2016" name="Nat. Commun.">
        <title>Extremotolerant tardigrade genome and improved radiotolerance of human cultured cells by tardigrade-unique protein.</title>
        <authorList>
            <person name="Hashimoto T."/>
            <person name="Horikawa D.D."/>
            <person name="Saito Y."/>
            <person name="Kuwahara H."/>
            <person name="Kozuka-Hata H."/>
            <person name="Shin-I T."/>
            <person name="Minakuchi Y."/>
            <person name="Ohishi K."/>
            <person name="Motoyama A."/>
            <person name="Aizu T."/>
            <person name="Enomoto A."/>
            <person name="Kondo K."/>
            <person name="Tanaka S."/>
            <person name="Hara Y."/>
            <person name="Koshikawa S."/>
            <person name="Sagara H."/>
            <person name="Miura T."/>
            <person name="Yokobori S."/>
            <person name="Miyagawa K."/>
            <person name="Suzuki Y."/>
            <person name="Kubo T."/>
            <person name="Oyama M."/>
            <person name="Kohara Y."/>
            <person name="Fujiyama A."/>
            <person name="Arakawa K."/>
            <person name="Katayama T."/>
            <person name="Toyoda A."/>
            <person name="Kunieda T."/>
        </authorList>
    </citation>
    <scope>NUCLEOTIDE SEQUENCE [LARGE SCALE GENOMIC DNA]</scope>
    <source>
        <strain evidence="27 28">YOKOZUNA-1</strain>
    </source>
</reference>
<evidence type="ECO:0000256" key="13">
    <source>
        <dbReference type="ARBA" id="ARBA00022842"/>
    </source>
</evidence>
<dbReference type="InterPro" id="IPR006274">
    <property type="entry name" value="CarbamoylP_synth_ssu"/>
</dbReference>
<dbReference type="PANTHER" id="PTHR11405:SF5">
    <property type="entry name" value="CAD PROTEIN"/>
    <property type="match status" value="1"/>
</dbReference>
<dbReference type="Gene3D" id="3.30.470.20">
    <property type="entry name" value="ATP-grasp fold, B domain"/>
    <property type="match status" value="2"/>
</dbReference>
<keyword evidence="15" id="KW-0665">Pyrimidine biosynthesis</keyword>
<dbReference type="EC" id="6.3.5.5" evidence="4"/>
<evidence type="ECO:0000256" key="5">
    <source>
        <dbReference type="ARBA" id="ARBA00022571"/>
    </source>
</evidence>
<dbReference type="Pfam" id="PF00117">
    <property type="entry name" value="GATase"/>
    <property type="match status" value="1"/>
</dbReference>
<dbReference type="Gene3D" id="3.40.50.1380">
    <property type="entry name" value="Methylglyoxal synthase-like domain"/>
    <property type="match status" value="1"/>
</dbReference>
<dbReference type="InterPro" id="IPR013815">
    <property type="entry name" value="ATP_grasp_subdomain_1"/>
</dbReference>
<keyword evidence="8" id="KW-0808">Transferase</keyword>
<evidence type="ECO:0000256" key="18">
    <source>
        <dbReference type="ARBA" id="ARBA00047359"/>
    </source>
</evidence>
<evidence type="ECO:0000256" key="2">
    <source>
        <dbReference type="ARBA" id="ARBA00005077"/>
    </source>
</evidence>
<keyword evidence="10" id="KW-0677">Repeat</keyword>
<dbReference type="Pfam" id="PF02729">
    <property type="entry name" value="OTCace_N"/>
    <property type="match status" value="1"/>
</dbReference>
<dbReference type="InterPro" id="IPR035686">
    <property type="entry name" value="CPSase_GATase1"/>
</dbReference>
<dbReference type="Pfam" id="PF02787">
    <property type="entry name" value="CPSase_L_D3"/>
    <property type="match status" value="1"/>
</dbReference>
<evidence type="ECO:0000256" key="9">
    <source>
        <dbReference type="ARBA" id="ARBA00022723"/>
    </source>
</evidence>
<dbReference type="InterPro" id="IPR006132">
    <property type="entry name" value="Asp/Orn_carbamoyltranf_P-bd"/>
</dbReference>
<dbReference type="SUPFAM" id="SSF52021">
    <property type="entry name" value="Carbamoyl phosphate synthetase, small subunit N-terminal domain"/>
    <property type="match status" value="1"/>
</dbReference>
<dbReference type="GO" id="GO:0005951">
    <property type="term" value="C:carbamoyl-phosphate synthase complex"/>
    <property type="evidence" value="ECO:0007669"/>
    <property type="project" value="TreeGrafter"/>
</dbReference>
<keyword evidence="6" id="KW-0436">Ligase</keyword>
<dbReference type="GO" id="GO:0004088">
    <property type="term" value="F:carbamoyl-phosphate synthase (glutamine-hydrolyzing) activity"/>
    <property type="evidence" value="ECO:0007669"/>
    <property type="project" value="UniProtKB-EC"/>
</dbReference>
<dbReference type="Gene3D" id="3.40.50.880">
    <property type="match status" value="1"/>
</dbReference>
<evidence type="ECO:0000256" key="22">
    <source>
        <dbReference type="ARBA" id="ARBA00074189"/>
    </source>
</evidence>
<dbReference type="HAMAP" id="MF_01209">
    <property type="entry name" value="CPSase_S_chain"/>
    <property type="match status" value="1"/>
</dbReference>
<dbReference type="InterPro" id="IPR036897">
    <property type="entry name" value="CarbamoylP_synth_lsu_oligo_sf"/>
</dbReference>
<evidence type="ECO:0000256" key="4">
    <source>
        <dbReference type="ARBA" id="ARBA00012738"/>
    </source>
</evidence>
<proteinExistence type="inferred from homology"/>
<dbReference type="PRINTS" id="PR00098">
    <property type="entry name" value="CPSASE"/>
</dbReference>
<dbReference type="InterPro" id="IPR002474">
    <property type="entry name" value="CarbamoylP_synth_ssu_N"/>
</dbReference>
<dbReference type="InterPro" id="IPR058047">
    <property type="entry name" value="CPSase_preATP-grasp"/>
</dbReference>
<feature type="compositionally biased region" description="Polar residues" evidence="24">
    <location>
        <begin position="1847"/>
        <end position="1884"/>
    </location>
</feature>
<evidence type="ECO:0000256" key="21">
    <source>
        <dbReference type="ARBA" id="ARBA00069524"/>
    </source>
</evidence>